<dbReference type="EMBL" id="AP024355">
    <property type="protein sequence ID" value="BCR04553.1"/>
    <property type="molecule type" value="Genomic_DNA"/>
</dbReference>
<keyword evidence="2" id="KW-1185">Reference proteome</keyword>
<evidence type="ECO:0000313" key="2">
    <source>
        <dbReference type="Proteomes" id="UP001319827"/>
    </source>
</evidence>
<organism evidence="1 2">
    <name type="scientific">Desulfuromonas versatilis</name>
    <dbReference type="NCBI Taxonomy" id="2802975"/>
    <lineage>
        <taxon>Bacteria</taxon>
        <taxon>Pseudomonadati</taxon>
        <taxon>Thermodesulfobacteriota</taxon>
        <taxon>Desulfuromonadia</taxon>
        <taxon>Desulfuromonadales</taxon>
        <taxon>Desulfuromonadaceae</taxon>
        <taxon>Desulfuromonas</taxon>
    </lineage>
</organism>
<evidence type="ECO:0000313" key="1">
    <source>
        <dbReference type="EMBL" id="BCR04553.1"/>
    </source>
</evidence>
<accession>A0ABM8HV47</accession>
<dbReference type="RefSeq" id="WP_221252011.1">
    <property type="nucleotide sequence ID" value="NZ_AP024355.1"/>
</dbReference>
<dbReference type="Proteomes" id="UP001319827">
    <property type="component" value="Chromosome"/>
</dbReference>
<gene>
    <name evidence="1" type="ORF">DESUT3_16220</name>
</gene>
<proteinExistence type="predicted"/>
<name>A0ABM8HV47_9BACT</name>
<reference evidence="1 2" key="2">
    <citation type="journal article" date="2021" name="Int. J. Syst. Evol. Microbiol.">
        <title>Isolation and Polyphasic Characterization of Desulfuromonas versatilis sp. Nov., an Electrogenic Bacteria Capable of Versatile Metabolism Isolated from a Graphene Oxide-Reducing Enrichment Culture.</title>
        <authorList>
            <person name="Xie L."/>
            <person name="Yoshida N."/>
            <person name="Ishii S."/>
            <person name="Meng L."/>
        </authorList>
    </citation>
    <scope>NUCLEOTIDE SEQUENCE [LARGE SCALE GENOMIC DNA]</scope>
    <source>
        <strain evidence="1 2">NIT-T3</strain>
    </source>
</reference>
<sequence length="67" mass="7364">MEDIIYISQCRIERQKGPARLAYLPAESEPVRFGVHGPIAEHYGMRPEQVAEPHATTLDYVVAAAGG</sequence>
<protein>
    <submittedName>
        <fullName evidence="1">Uncharacterized protein</fullName>
    </submittedName>
</protein>
<reference evidence="1 2" key="1">
    <citation type="journal article" date="2016" name="C (Basel)">
        <title>Selective Growth of and Electricity Production by Marine Exoelectrogenic Bacteria in Self-Aggregated Hydrogel of Microbially Reduced Graphene Oxide.</title>
        <authorList>
            <person name="Yoshida N."/>
            <person name="Goto Y."/>
            <person name="Miyata Y."/>
        </authorList>
    </citation>
    <scope>NUCLEOTIDE SEQUENCE [LARGE SCALE GENOMIC DNA]</scope>
    <source>
        <strain evidence="1 2">NIT-T3</strain>
    </source>
</reference>